<feature type="compositionally biased region" description="Basic and acidic residues" evidence="1">
    <location>
        <begin position="136"/>
        <end position="162"/>
    </location>
</feature>
<dbReference type="RefSeq" id="WP_103725189.1">
    <property type="nucleotide sequence ID" value="NZ_PQNY01000003.1"/>
</dbReference>
<protein>
    <submittedName>
        <fullName evidence="4">Outer membrane transport energization protein TonB</fullName>
    </submittedName>
</protein>
<dbReference type="EMBL" id="PQNY01000003">
    <property type="protein sequence ID" value="POS02529.1"/>
    <property type="molecule type" value="Genomic_DNA"/>
</dbReference>
<keyword evidence="2" id="KW-0472">Membrane</keyword>
<dbReference type="GO" id="GO:0055085">
    <property type="term" value="P:transmembrane transport"/>
    <property type="evidence" value="ECO:0007669"/>
    <property type="project" value="InterPro"/>
</dbReference>
<feature type="compositionally biased region" description="Basic and acidic residues" evidence="1">
    <location>
        <begin position="74"/>
        <end position="91"/>
    </location>
</feature>
<sequence length="274" mass="30384">MKADLFKKQWLDIVFEGRNKSYGAYDLRMTSTKTNLIALLVGTIIFGFAIATPKILDVLSKAGSGDEDLAITKVKLDKIPPKEKEKPKEIPKTPPPPPPPPIDQVKFVKPVVAKKEDVTEEIQKIDDLKDKKVADKDVKGDPTKDFDMSNDYGKGDERKKVEDEDDNKVYDMSGVEQAPEFPGGIAKFYAFVGKNYDVEAIGEPGLNGKVIVSFLVDKDGSISEVKAIKDIGFGTGKEAEKVLRKCPKWIPAEQNGRKVACRYQLPITIQTPEE</sequence>
<reference evidence="4 5" key="1">
    <citation type="submission" date="2018-01" db="EMBL/GenBank/DDBJ databases">
        <title>Genomic Encyclopedia of Type Strains, Phase I: the one thousand microbial genomes (KMG-I) project.</title>
        <authorList>
            <person name="Goeker M."/>
        </authorList>
    </citation>
    <scope>NUCLEOTIDE SEQUENCE [LARGE SCALE GENOMIC DNA]</scope>
    <source>
        <strain evidence="4 5">DSM 17960</strain>
    </source>
</reference>
<dbReference type="Gene3D" id="3.30.1150.10">
    <property type="match status" value="1"/>
</dbReference>
<dbReference type="Pfam" id="PF03544">
    <property type="entry name" value="TonB_C"/>
    <property type="match status" value="1"/>
</dbReference>
<evidence type="ECO:0000256" key="1">
    <source>
        <dbReference type="SAM" id="MobiDB-lite"/>
    </source>
</evidence>
<dbReference type="AlphaFoldDB" id="A0A2S4NA03"/>
<name>A0A2S4NA03_9FLAO</name>
<accession>A0A2S4NA03</accession>
<dbReference type="InterPro" id="IPR051045">
    <property type="entry name" value="TonB-dependent_transducer"/>
</dbReference>
<evidence type="ECO:0000256" key="2">
    <source>
        <dbReference type="SAM" id="Phobius"/>
    </source>
</evidence>
<feature type="compositionally biased region" description="Pro residues" evidence="1">
    <location>
        <begin position="92"/>
        <end position="102"/>
    </location>
</feature>
<dbReference type="PANTHER" id="PTHR33446:SF2">
    <property type="entry name" value="PROTEIN TONB"/>
    <property type="match status" value="1"/>
</dbReference>
<feature type="transmembrane region" description="Helical" evidence="2">
    <location>
        <begin position="36"/>
        <end position="56"/>
    </location>
</feature>
<evidence type="ECO:0000259" key="3">
    <source>
        <dbReference type="Pfam" id="PF03544"/>
    </source>
</evidence>
<proteinExistence type="predicted"/>
<keyword evidence="2" id="KW-0812">Transmembrane</keyword>
<dbReference type="GO" id="GO:0098797">
    <property type="term" value="C:plasma membrane protein complex"/>
    <property type="evidence" value="ECO:0007669"/>
    <property type="project" value="TreeGrafter"/>
</dbReference>
<organism evidence="4 5">
    <name type="scientific">Flavobacterium croceum DSM 17960</name>
    <dbReference type="NCBI Taxonomy" id="1121886"/>
    <lineage>
        <taxon>Bacteria</taxon>
        <taxon>Pseudomonadati</taxon>
        <taxon>Bacteroidota</taxon>
        <taxon>Flavobacteriia</taxon>
        <taxon>Flavobacteriales</taxon>
        <taxon>Flavobacteriaceae</taxon>
        <taxon>Flavobacterium</taxon>
    </lineage>
</organism>
<feature type="region of interest" description="Disordered" evidence="1">
    <location>
        <begin position="136"/>
        <end position="164"/>
    </location>
</feature>
<dbReference type="Proteomes" id="UP000237056">
    <property type="component" value="Unassembled WGS sequence"/>
</dbReference>
<keyword evidence="2" id="KW-1133">Transmembrane helix</keyword>
<dbReference type="SUPFAM" id="SSF74653">
    <property type="entry name" value="TolA/TonB C-terminal domain"/>
    <property type="match status" value="1"/>
</dbReference>
<evidence type="ECO:0000313" key="4">
    <source>
        <dbReference type="EMBL" id="POS02529.1"/>
    </source>
</evidence>
<dbReference type="PANTHER" id="PTHR33446">
    <property type="entry name" value="PROTEIN TONB-RELATED"/>
    <property type="match status" value="1"/>
</dbReference>
<evidence type="ECO:0000313" key="5">
    <source>
        <dbReference type="Proteomes" id="UP000237056"/>
    </source>
</evidence>
<feature type="region of interest" description="Disordered" evidence="1">
    <location>
        <begin position="73"/>
        <end position="105"/>
    </location>
</feature>
<dbReference type="GO" id="GO:0031992">
    <property type="term" value="F:energy transducer activity"/>
    <property type="evidence" value="ECO:0007669"/>
    <property type="project" value="TreeGrafter"/>
</dbReference>
<feature type="domain" description="TonB C-terminal" evidence="3">
    <location>
        <begin position="205"/>
        <end position="267"/>
    </location>
</feature>
<dbReference type="OrthoDB" id="1095452at2"/>
<gene>
    <name evidence="4" type="ORF">Q361_10335</name>
</gene>
<keyword evidence="5" id="KW-1185">Reference proteome</keyword>
<dbReference type="InterPro" id="IPR037682">
    <property type="entry name" value="TonB_C"/>
</dbReference>
<comment type="caution">
    <text evidence="4">The sequence shown here is derived from an EMBL/GenBank/DDBJ whole genome shotgun (WGS) entry which is preliminary data.</text>
</comment>